<dbReference type="PANTHER" id="PTHR43205">
    <property type="entry name" value="PROSTAGLANDIN REDUCTASE"/>
    <property type="match status" value="1"/>
</dbReference>
<dbReference type="Gene3D" id="3.90.180.10">
    <property type="entry name" value="Medium-chain alcohol dehydrogenases, catalytic domain"/>
    <property type="match status" value="1"/>
</dbReference>
<keyword evidence="37" id="KW-1185">Reference proteome</keyword>
<evidence type="ECO:0000256" key="8">
    <source>
        <dbReference type="ARBA" id="ARBA00022501"/>
    </source>
</evidence>
<keyword evidence="14" id="KW-0443">Lipid metabolism</keyword>
<evidence type="ECO:0000256" key="23">
    <source>
        <dbReference type="ARBA" id="ARBA00047871"/>
    </source>
</evidence>
<evidence type="ECO:0000256" key="29">
    <source>
        <dbReference type="ARBA" id="ARBA00048591"/>
    </source>
</evidence>
<accession>A0AAW1IG38</accession>
<dbReference type="Gene3D" id="3.40.50.720">
    <property type="entry name" value="NAD(P)-binding Rossmann-like Domain"/>
    <property type="match status" value="1"/>
</dbReference>
<keyword evidence="10" id="KW-0276">Fatty acid metabolism</keyword>
<gene>
    <name evidence="36" type="ORF">QE152_g35228</name>
</gene>
<evidence type="ECO:0000256" key="34">
    <source>
        <dbReference type="ARBA" id="ARBA00049368"/>
    </source>
</evidence>
<dbReference type="InterPro" id="IPR013149">
    <property type="entry name" value="ADH-like_C"/>
</dbReference>
<evidence type="ECO:0000256" key="12">
    <source>
        <dbReference type="ARBA" id="ARBA00022990"/>
    </source>
</evidence>
<evidence type="ECO:0000256" key="28">
    <source>
        <dbReference type="ARBA" id="ARBA00048387"/>
    </source>
</evidence>
<evidence type="ECO:0000313" key="36">
    <source>
        <dbReference type="EMBL" id="KAK9688574.1"/>
    </source>
</evidence>
<comment type="catalytic activity">
    <reaction evidence="32">
        <text>13,14-dihydro-15-oxo-prostaglandin E1 + NADP(+) = 15-oxoprostaglandin E1 + NADPH + H(+)</text>
        <dbReference type="Rhea" id="RHEA:50584"/>
        <dbReference type="ChEBI" id="CHEBI:15378"/>
        <dbReference type="ChEBI" id="CHEBI:57401"/>
        <dbReference type="ChEBI" id="CHEBI:57783"/>
        <dbReference type="ChEBI" id="CHEBI:58349"/>
        <dbReference type="ChEBI" id="CHEBI:133408"/>
    </reaction>
    <physiologicalReaction direction="right-to-left" evidence="32">
        <dbReference type="Rhea" id="RHEA:50586"/>
    </physiologicalReaction>
</comment>
<comment type="catalytic activity">
    <reaction evidence="31">
        <text>(5S,12S)-dihydroxy-(6E,10E,12E,14Z)-eicosatetraenoate + NADP(+) = 12-oxo-(5S)-hydroxy-(6E,8E,10E,14Z)-eicosatetraenoate + NADPH + H(+)</text>
        <dbReference type="Rhea" id="RHEA:51212"/>
        <dbReference type="ChEBI" id="CHEBI:15378"/>
        <dbReference type="ChEBI" id="CHEBI:57783"/>
        <dbReference type="ChEBI" id="CHEBI:58349"/>
        <dbReference type="ChEBI" id="CHEBI:133974"/>
        <dbReference type="ChEBI" id="CHEBI:133975"/>
    </reaction>
    <physiologicalReaction direction="left-to-right" evidence="31">
        <dbReference type="Rhea" id="RHEA:51213"/>
    </physiologicalReaction>
</comment>
<comment type="catalytic activity">
    <reaction evidence="29">
        <text>20-hydroxy-leukotriene B4 + NADP(+) = 12-oxo-20-hydroxy-leukotriene B4 + NADPH + H(+)</text>
        <dbReference type="Rhea" id="RHEA:51208"/>
        <dbReference type="ChEBI" id="CHEBI:15378"/>
        <dbReference type="ChEBI" id="CHEBI:57460"/>
        <dbReference type="ChEBI" id="CHEBI:57783"/>
        <dbReference type="ChEBI" id="CHEBI:58349"/>
        <dbReference type="ChEBI" id="CHEBI:133346"/>
    </reaction>
    <physiologicalReaction direction="left-to-right" evidence="29">
        <dbReference type="Rhea" id="RHEA:51209"/>
    </physiologicalReaction>
</comment>
<feature type="domain" description="Enoyl reductase (ER)" evidence="35">
    <location>
        <begin position="45"/>
        <end position="360"/>
    </location>
</feature>
<comment type="catalytic activity">
    <reaction evidence="26">
        <text>nonan-2-one + NADP(+) = (3E)-nonen-2-one + NADPH + H(+)</text>
        <dbReference type="Rhea" id="RHEA:50616"/>
        <dbReference type="ChEBI" id="CHEBI:15378"/>
        <dbReference type="ChEBI" id="CHEBI:57783"/>
        <dbReference type="ChEBI" id="CHEBI:58349"/>
        <dbReference type="ChEBI" id="CHEBI:77927"/>
        <dbReference type="ChEBI" id="CHEBI:133457"/>
    </reaction>
    <physiologicalReaction direction="right-to-left" evidence="26">
        <dbReference type="Rhea" id="RHEA:50618"/>
    </physiologicalReaction>
</comment>
<dbReference type="GO" id="GO:0047522">
    <property type="term" value="F:15-oxoprostaglandin 13-reductase [NAD(P)+] activity"/>
    <property type="evidence" value="ECO:0007669"/>
    <property type="project" value="UniProtKB-EC"/>
</dbReference>
<evidence type="ECO:0000256" key="22">
    <source>
        <dbReference type="ARBA" id="ARBA00047742"/>
    </source>
</evidence>
<dbReference type="InterPro" id="IPR045010">
    <property type="entry name" value="MDR_fam"/>
</dbReference>
<evidence type="ECO:0000256" key="27">
    <source>
        <dbReference type="ARBA" id="ARBA00048290"/>
    </source>
</evidence>
<comment type="catalytic activity">
    <reaction evidence="24">
        <text>13,14-dihydro-15-oxo-prostaglandin F1alpha + NADP(+) = 15-oxoprostaglandin F1alpha + NADPH + H(+)</text>
        <dbReference type="Rhea" id="RHEA:50592"/>
        <dbReference type="ChEBI" id="CHEBI:15378"/>
        <dbReference type="ChEBI" id="CHEBI:57783"/>
        <dbReference type="ChEBI" id="CHEBI:58349"/>
        <dbReference type="ChEBI" id="CHEBI:79072"/>
        <dbReference type="ChEBI" id="CHEBI:133411"/>
    </reaction>
    <physiologicalReaction direction="right-to-left" evidence="24">
        <dbReference type="Rhea" id="RHEA:50594"/>
    </physiologicalReaction>
</comment>
<evidence type="ECO:0000256" key="18">
    <source>
        <dbReference type="ARBA" id="ARBA00032297"/>
    </source>
</evidence>
<dbReference type="Proteomes" id="UP001458880">
    <property type="component" value="Unassembled WGS sequence"/>
</dbReference>
<comment type="catalytic activity">
    <reaction evidence="33">
        <text>an n-alkanal + NADP(+) = an alk-2-enal + NADPH + H(+)</text>
        <dbReference type="Rhea" id="RHEA:13737"/>
        <dbReference type="ChEBI" id="CHEBI:12834"/>
        <dbReference type="ChEBI" id="CHEBI:13757"/>
        <dbReference type="ChEBI" id="CHEBI:15378"/>
        <dbReference type="ChEBI" id="CHEBI:57783"/>
        <dbReference type="ChEBI" id="CHEBI:58349"/>
        <dbReference type="EC" id="1.3.1.74"/>
    </reaction>
    <physiologicalReaction direction="right-to-left" evidence="33">
        <dbReference type="Rhea" id="RHEA:13739"/>
    </physiologicalReaction>
</comment>
<keyword evidence="11" id="KW-0521">NADP</keyword>
<evidence type="ECO:0000256" key="30">
    <source>
        <dbReference type="ARBA" id="ARBA00048953"/>
    </source>
</evidence>
<dbReference type="SUPFAM" id="SSF50129">
    <property type="entry name" value="GroES-like"/>
    <property type="match status" value="2"/>
</dbReference>
<dbReference type="AlphaFoldDB" id="A0AAW1IG38"/>
<evidence type="ECO:0000256" key="31">
    <source>
        <dbReference type="ARBA" id="ARBA00049068"/>
    </source>
</evidence>
<keyword evidence="7" id="KW-0963">Cytoplasm</keyword>
<evidence type="ECO:0000256" key="4">
    <source>
        <dbReference type="ARBA" id="ARBA00011981"/>
    </source>
</evidence>
<comment type="catalytic activity">
    <reaction evidence="30">
        <text>6-trans-leukotriene B4 + NADP(+) = 12-oxo-(5S)-hydroxy-(6E,8E,10E,14Z)-eicosatetraenoate + NADPH + H(+)</text>
        <dbReference type="Rhea" id="RHEA:51204"/>
        <dbReference type="ChEBI" id="CHEBI:15378"/>
        <dbReference type="ChEBI" id="CHEBI:57783"/>
        <dbReference type="ChEBI" id="CHEBI:58349"/>
        <dbReference type="ChEBI" id="CHEBI:90723"/>
        <dbReference type="ChEBI" id="CHEBI:133974"/>
    </reaction>
    <physiologicalReaction direction="left-to-right" evidence="30">
        <dbReference type="Rhea" id="RHEA:51205"/>
    </physiologicalReaction>
</comment>
<comment type="caution">
    <text evidence="36">The sequence shown here is derived from an EMBL/GenBank/DDBJ whole genome shotgun (WGS) entry which is preliminary data.</text>
</comment>
<evidence type="ECO:0000256" key="33">
    <source>
        <dbReference type="ARBA" id="ARBA00049179"/>
    </source>
</evidence>
<comment type="subunit">
    <text evidence="3">Monomer or homodimer.</text>
</comment>
<evidence type="ECO:0000256" key="5">
    <source>
        <dbReference type="ARBA" id="ARBA00012410"/>
    </source>
</evidence>
<evidence type="ECO:0000256" key="13">
    <source>
        <dbReference type="ARBA" id="ARBA00023002"/>
    </source>
</evidence>
<protein>
    <recommendedName>
        <fullName evidence="6">Prostaglandin reductase 1</fullName>
        <ecNumber evidence="4">1.3.1.48</ecNumber>
        <ecNumber evidence="5">1.3.1.74</ecNumber>
    </recommendedName>
    <alternativeName>
        <fullName evidence="19">15-oxoprostaglandin 13-reductase</fullName>
    </alternativeName>
    <alternativeName>
        <fullName evidence="17">Dithiolethione-inducible gene 1 protein</fullName>
    </alternativeName>
    <alternativeName>
        <fullName evidence="16">Leukotriene B4 12-hydroxydehydrogenase</fullName>
    </alternativeName>
    <alternativeName>
        <fullName evidence="18">NAD(P)H-dependent alkenal/one oxidoreductase</fullName>
    </alternativeName>
</protein>
<keyword evidence="9" id="KW-0597">Phosphoprotein</keyword>
<evidence type="ECO:0000256" key="16">
    <source>
        <dbReference type="ARBA" id="ARBA00031851"/>
    </source>
</evidence>
<evidence type="ECO:0000259" key="35">
    <source>
        <dbReference type="SMART" id="SM00829"/>
    </source>
</evidence>
<dbReference type="EMBL" id="JASPKY010000587">
    <property type="protein sequence ID" value="KAK9688574.1"/>
    <property type="molecule type" value="Genomic_DNA"/>
</dbReference>
<evidence type="ECO:0000256" key="21">
    <source>
        <dbReference type="ARBA" id="ARBA00047617"/>
    </source>
</evidence>
<dbReference type="EC" id="1.3.1.48" evidence="4"/>
<reference evidence="36 37" key="1">
    <citation type="journal article" date="2024" name="BMC Genomics">
        <title>De novo assembly and annotation of Popillia japonica's genome with initial clues to its potential as an invasive pest.</title>
        <authorList>
            <person name="Cucini C."/>
            <person name="Boschi S."/>
            <person name="Funari R."/>
            <person name="Cardaioli E."/>
            <person name="Iannotti N."/>
            <person name="Marturano G."/>
            <person name="Paoli F."/>
            <person name="Bruttini M."/>
            <person name="Carapelli A."/>
            <person name="Frati F."/>
            <person name="Nardi F."/>
        </authorList>
    </citation>
    <scope>NUCLEOTIDE SEQUENCE [LARGE SCALE GENOMIC DNA]</scope>
    <source>
        <strain evidence="36">DMR45628</strain>
    </source>
</reference>
<evidence type="ECO:0000256" key="25">
    <source>
        <dbReference type="ARBA" id="ARBA00047903"/>
    </source>
</evidence>
<dbReference type="Pfam" id="PF16884">
    <property type="entry name" value="ADH_N_2"/>
    <property type="match status" value="1"/>
</dbReference>
<evidence type="ECO:0000256" key="3">
    <source>
        <dbReference type="ARBA" id="ARBA00011852"/>
    </source>
</evidence>
<dbReference type="SUPFAM" id="SSF51735">
    <property type="entry name" value="NAD(P)-binding Rossmann-fold domains"/>
    <property type="match status" value="1"/>
</dbReference>
<dbReference type="EC" id="1.3.1.74" evidence="5"/>
<dbReference type="InterPro" id="IPR020843">
    <property type="entry name" value="ER"/>
</dbReference>
<evidence type="ECO:0000313" key="37">
    <source>
        <dbReference type="Proteomes" id="UP001458880"/>
    </source>
</evidence>
<evidence type="ECO:0000256" key="14">
    <source>
        <dbReference type="ARBA" id="ARBA00023098"/>
    </source>
</evidence>
<evidence type="ECO:0000256" key="26">
    <source>
        <dbReference type="ARBA" id="ARBA00048066"/>
    </source>
</evidence>
<comment type="similarity">
    <text evidence="2">Belongs to the NADP-dependent oxidoreductase L4BD family.</text>
</comment>
<keyword evidence="13" id="KW-0560">Oxidoreductase</keyword>
<dbReference type="InterPro" id="IPR036291">
    <property type="entry name" value="NAD(P)-bd_dom_sf"/>
</dbReference>
<comment type="catalytic activity">
    <reaction evidence="25">
        <text>dodecanal + NADP(+) = (2E)-dodecenal + NADPH + H(+)</text>
        <dbReference type="Rhea" id="RHEA:50784"/>
        <dbReference type="ChEBI" id="CHEBI:15378"/>
        <dbReference type="ChEBI" id="CHEBI:27836"/>
        <dbReference type="ChEBI" id="CHEBI:57783"/>
        <dbReference type="ChEBI" id="CHEBI:58349"/>
        <dbReference type="ChEBI" id="CHEBI:133741"/>
    </reaction>
    <physiologicalReaction direction="right-to-left" evidence="25">
        <dbReference type="Rhea" id="RHEA:50786"/>
    </physiologicalReaction>
</comment>
<evidence type="ECO:0000256" key="7">
    <source>
        <dbReference type="ARBA" id="ARBA00022490"/>
    </source>
</evidence>
<dbReference type="GO" id="GO:0005737">
    <property type="term" value="C:cytoplasm"/>
    <property type="evidence" value="ECO:0007669"/>
    <property type="project" value="UniProtKB-SubCell"/>
</dbReference>
<comment type="catalytic activity">
    <reaction evidence="21">
        <text>decanal + NADP(+) = (2E)-decenal + NADPH + H(+)</text>
        <dbReference type="Rhea" id="RHEA:50612"/>
        <dbReference type="ChEBI" id="CHEBI:15378"/>
        <dbReference type="ChEBI" id="CHEBI:31457"/>
        <dbReference type="ChEBI" id="CHEBI:57783"/>
        <dbReference type="ChEBI" id="CHEBI:58349"/>
        <dbReference type="ChEBI" id="CHEBI:133455"/>
    </reaction>
    <physiologicalReaction direction="right-to-left" evidence="21">
        <dbReference type="Rhea" id="RHEA:50614"/>
    </physiologicalReaction>
</comment>
<evidence type="ECO:0000256" key="32">
    <source>
        <dbReference type="ARBA" id="ARBA00049070"/>
    </source>
</evidence>
<dbReference type="GO" id="GO:0032440">
    <property type="term" value="F:2-alkenal reductase [NAD(P)H] activity"/>
    <property type="evidence" value="ECO:0007669"/>
    <property type="project" value="UniProtKB-EC"/>
</dbReference>
<comment type="catalytic activity">
    <reaction evidence="20">
        <text>octanal + NADP(+) = (2E)-octenal + NADPH + H(+)</text>
        <dbReference type="Rhea" id="RHEA:50780"/>
        <dbReference type="ChEBI" id="CHEBI:15378"/>
        <dbReference type="ChEBI" id="CHEBI:17935"/>
        <dbReference type="ChEBI" id="CHEBI:57783"/>
        <dbReference type="ChEBI" id="CHEBI:58349"/>
        <dbReference type="ChEBI" id="CHEBI:61748"/>
    </reaction>
    <physiologicalReaction direction="right-to-left" evidence="20">
        <dbReference type="Rhea" id="RHEA:50782"/>
    </physiologicalReaction>
</comment>
<dbReference type="SMART" id="SM00829">
    <property type="entry name" value="PKS_ER"/>
    <property type="match status" value="1"/>
</dbReference>
<evidence type="ECO:0000256" key="10">
    <source>
        <dbReference type="ARBA" id="ARBA00022832"/>
    </source>
</evidence>
<evidence type="ECO:0000256" key="17">
    <source>
        <dbReference type="ARBA" id="ARBA00032255"/>
    </source>
</evidence>
<evidence type="ECO:0000256" key="6">
    <source>
        <dbReference type="ARBA" id="ARBA00020651"/>
    </source>
</evidence>
<comment type="subcellular location">
    <subcellularLocation>
        <location evidence="1">Cytoplasm</location>
    </subcellularLocation>
</comment>
<evidence type="ECO:0000256" key="1">
    <source>
        <dbReference type="ARBA" id="ARBA00004496"/>
    </source>
</evidence>
<evidence type="ECO:0000256" key="19">
    <source>
        <dbReference type="ARBA" id="ARBA00033119"/>
    </source>
</evidence>
<dbReference type="Pfam" id="PF00107">
    <property type="entry name" value="ADH_zinc_N"/>
    <property type="match status" value="1"/>
</dbReference>
<keyword evidence="15" id="KW-0379">Hydroxylation</keyword>
<dbReference type="FunFam" id="3.40.50.720:FF:000121">
    <property type="entry name" value="Prostaglandin reductase 2"/>
    <property type="match status" value="1"/>
</dbReference>
<evidence type="ECO:0000256" key="24">
    <source>
        <dbReference type="ARBA" id="ARBA00047878"/>
    </source>
</evidence>
<dbReference type="GO" id="GO:0006693">
    <property type="term" value="P:prostaglandin metabolic process"/>
    <property type="evidence" value="ECO:0007669"/>
    <property type="project" value="UniProtKB-KW"/>
</dbReference>
<dbReference type="CDD" id="cd08294">
    <property type="entry name" value="leukotriene_B4_DH_like"/>
    <property type="match status" value="1"/>
</dbReference>
<evidence type="ECO:0000256" key="9">
    <source>
        <dbReference type="ARBA" id="ARBA00022553"/>
    </source>
</evidence>
<evidence type="ECO:0000256" key="15">
    <source>
        <dbReference type="ARBA" id="ARBA00023278"/>
    </source>
</evidence>
<comment type="catalytic activity">
    <reaction evidence="34">
        <text>hexanal + NADP(+) = (E)-hex-2-enal + NADPH + H(+)</text>
        <dbReference type="Rhea" id="RHEA:50776"/>
        <dbReference type="ChEBI" id="CHEBI:15378"/>
        <dbReference type="ChEBI" id="CHEBI:28913"/>
        <dbReference type="ChEBI" id="CHEBI:57783"/>
        <dbReference type="ChEBI" id="CHEBI:58349"/>
        <dbReference type="ChEBI" id="CHEBI:88528"/>
    </reaction>
    <physiologicalReaction direction="right-to-left" evidence="34">
        <dbReference type="Rhea" id="RHEA:50778"/>
    </physiologicalReaction>
</comment>
<evidence type="ECO:0000256" key="11">
    <source>
        <dbReference type="ARBA" id="ARBA00022857"/>
    </source>
</evidence>
<proteinExistence type="inferred from homology"/>
<comment type="catalytic activity">
    <reaction evidence="28">
        <text>4-hydroxynonanal + NADP(+) = (E)-4-hydroxynon-2-enal + NADPH + H(+)</text>
        <dbReference type="Rhea" id="RHEA:64736"/>
        <dbReference type="ChEBI" id="CHEBI:15378"/>
        <dbReference type="ChEBI" id="CHEBI:57783"/>
        <dbReference type="ChEBI" id="CHEBI:58349"/>
        <dbReference type="ChEBI" id="CHEBI:58968"/>
        <dbReference type="ChEBI" id="CHEBI:156112"/>
    </reaction>
    <physiologicalReaction direction="right-to-left" evidence="28">
        <dbReference type="Rhea" id="RHEA:64738"/>
    </physiologicalReaction>
</comment>
<keyword evidence="12" id="KW-0007">Acetylation</keyword>
<comment type="catalytic activity">
    <reaction evidence="27">
        <text>13,14-dihydro-15-oxo-PGF2alpha + NADP(+) = 15-oxoprostaglandin F2alpha + NADPH + H(+)</text>
        <dbReference type="Rhea" id="RHEA:50588"/>
        <dbReference type="ChEBI" id="CHEBI:15378"/>
        <dbReference type="ChEBI" id="CHEBI:57783"/>
        <dbReference type="ChEBI" id="CHEBI:58349"/>
        <dbReference type="ChEBI" id="CHEBI:133374"/>
        <dbReference type="ChEBI" id="CHEBI:133409"/>
    </reaction>
    <physiologicalReaction direction="right-to-left" evidence="27">
        <dbReference type="Rhea" id="RHEA:50590"/>
    </physiologicalReaction>
</comment>
<dbReference type="InterPro" id="IPR014190">
    <property type="entry name" value="PTGR1"/>
</dbReference>
<name>A0AAW1IG38_POPJA</name>
<comment type="catalytic activity">
    <reaction evidence="22">
        <text>pentan-2-one + NADP(+) = (E)-pent-3-en-2-one + NADPH + H(+)</text>
        <dbReference type="Rhea" id="RHEA:50788"/>
        <dbReference type="ChEBI" id="CHEBI:15378"/>
        <dbReference type="ChEBI" id="CHEBI:16472"/>
        <dbReference type="ChEBI" id="CHEBI:57783"/>
        <dbReference type="ChEBI" id="CHEBI:58349"/>
        <dbReference type="ChEBI" id="CHEBI:145276"/>
    </reaction>
    <physiologicalReaction direction="right-to-left" evidence="22">
        <dbReference type="Rhea" id="RHEA:50790"/>
    </physiologicalReaction>
</comment>
<evidence type="ECO:0000256" key="20">
    <source>
        <dbReference type="ARBA" id="ARBA00047461"/>
    </source>
</evidence>
<dbReference type="PANTHER" id="PTHR43205:SF7">
    <property type="entry name" value="PROSTAGLANDIN REDUCTASE 1"/>
    <property type="match status" value="1"/>
</dbReference>
<sequence length="362" mass="39891">MVLLKPFFNRQNGLLQLAQISMKTFSNMVRAKKYIYVKEYDGMPTDENVKVIEEELPSLKNGEYLVEAVYLSVDPYMRAYAPNYKIGDTLIGTQIAKIIESKSTKFPVGKYVVGAFGWRSHSIAKDDVPRTEWNVPHIVNIDESLPLSLALGVLGMPGNTAYFGLLEICKPQAGETVVVSGAAGAVGSIVGQIAKIKGCKVIGIAGSDEKGQWLKSLGFDSVINYKTQDIRKALAEAAPNRVDCYFDNVGGETSSIVLQHMNKYGRIAVCGAISGYLSKDMTVYPKATSVQRPMISFELTMRGFLVNQFLDKWDEAIAQNQKWVKEGKLKYKETVFEGFDNMLKALIGVLKGENTGKAIVKA</sequence>
<dbReference type="InterPro" id="IPR011032">
    <property type="entry name" value="GroES-like_sf"/>
</dbReference>
<organism evidence="36 37">
    <name type="scientific">Popillia japonica</name>
    <name type="common">Japanese beetle</name>
    <dbReference type="NCBI Taxonomy" id="7064"/>
    <lineage>
        <taxon>Eukaryota</taxon>
        <taxon>Metazoa</taxon>
        <taxon>Ecdysozoa</taxon>
        <taxon>Arthropoda</taxon>
        <taxon>Hexapoda</taxon>
        <taxon>Insecta</taxon>
        <taxon>Pterygota</taxon>
        <taxon>Neoptera</taxon>
        <taxon>Endopterygota</taxon>
        <taxon>Coleoptera</taxon>
        <taxon>Polyphaga</taxon>
        <taxon>Scarabaeiformia</taxon>
        <taxon>Scarabaeidae</taxon>
        <taxon>Rutelinae</taxon>
        <taxon>Popillia</taxon>
    </lineage>
</organism>
<evidence type="ECO:0000256" key="2">
    <source>
        <dbReference type="ARBA" id="ARBA00010460"/>
    </source>
</evidence>
<dbReference type="InterPro" id="IPR041694">
    <property type="entry name" value="ADH_N_2"/>
</dbReference>
<keyword evidence="8" id="KW-0644">Prostaglandin metabolism</keyword>
<comment type="catalytic activity">
    <reaction evidence="23">
        <text>leukotriene B4 + NADP(+) = 12-oxo-leukotriene B4 + NADPH + H(+)</text>
        <dbReference type="Rhea" id="RHEA:50608"/>
        <dbReference type="ChEBI" id="CHEBI:15378"/>
        <dbReference type="ChEBI" id="CHEBI:57461"/>
        <dbReference type="ChEBI" id="CHEBI:57783"/>
        <dbReference type="ChEBI" id="CHEBI:58349"/>
        <dbReference type="ChEBI" id="CHEBI:133309"/>
    </reaction>
    <physiologicalReaction direction="left-to-right" evidence="23">
        <dbReference type="Rhea" id="RHEA:50609"/>
    </physiologicalReaction>
</comment>